<gene>
    <name evidence="2" type="ORF">THFILI_04605</name>
</gene>
<organism evidence="2 3">
    <name type="scientific">Thermus filiformis</name>
    <dbReference type="NCBI Taxonomy" id="276"/>
    <lineage>
        <taxon>Bacteria</taxon>
        <taxon>Thermotogati</taxon>
        <taxon>Deinococcota</taxon>
        <taxon>Deinococci</taxon>
        <taxon>Thermales</taxon>
        <taxon>Thermaceae</taxon>
        <taxon>Thermus</taxon>
    </lineage>
</organism>
<name>A0A0A2WS67_THEFI</name>
<dbReference type="SUPFAM" id="SSF55826">
    <property type="entry name" value="YbaK/ProRS associated domain"/>
    <property type="match status" value="1"/>
</dbReference>
<dbReference type="Gene3D" id="3.90.960.10">
    <property type="entry name" value="YbaK/aminoacyl-tRNA synthetase-associated domain"/>
    <property type="match status" value="1"/>
</dbReference>
<dbReference type="CDD" id="cd04333">
    <property type="entry name" value="ProX_deacylase"/>
    <property type="match status" value="1"/>
</dbReference>
<accession>A0A0A2WS67</accession>
<dbReference type="STRING" id="276.THFILI_04605"/>
<keyword evidence="3" id="KW-1185">Reference proteome</keyword>
<evidence type="ECO:0000259" key="1">
    <source>
        <dbReference type="Pfam" id="PF04073"/>
    </source>
</evidence>
<dbReference type="GO" id="GO:0002161">
    <property type="term" value="F:aminoacyl-tRNA deacylase activity"/>
    <property type="evidence" value="ECO:0007669"/>
    <property type="project" value="InterPro"/>
</dbReference>
<dbReference type="InterPro" id="IPR036754">
    <property type="entry name" value="YbaK/aa-tRNA-synt-asso_dom_sf"/>
</dbReference>
<reference evidence="2 3" key="1">
    <citation type="journal article" date="2015" name="Genome Announc.">
        <title>Draft Genome Sequence of the Thermophile Thermus filiformis ATCC 43280, Producer of Carotenoid-(Di)glucoside-Branched Fatty Acid (Di)esters and Source of Hyperthermostable Enzymes of Biotechnological Interest.</title>
        <authorList>
            <person name="Mandelli F."/>
            <person name="Oliveira Ramires B."/>
            <person name="Couger M.B."/>
            <person name="Paixao D.A."/>
            <person name="Camilo C.M."/>
            <person name="Polikarpov I."/>
            <person name="Prade R."/>
            <person name="Riano-Pachon D.M."/>
            <person name="Squina F.M."/>
        </authorList>
    </citation>
    <scope>NUCLEOTIDE SEQUENCE [LARGE SCALE GENOMIC DNA]</scope>
    <source>
        <strain evidence="2 3">ATCC 43280</strain>
    </source>
</reference>
<evidence type="ECO:0000313" key="3">
    <source>
        <dbReference type="Proteomes" id="UP000030364"/>
    </source>
</evidence>
<dbReference type="PANTHER" id="PTHR30411">
    <property type="entry name" value="CYTOPLASMIC PROTEIN"/>
    <property type="match status" value="1"/>
</dbReference>
<dbReference type="EMBL" id="JPSL02000038">
    <property type="protein sequence ID" value="KGQ22638.1"/>
    <property type="molecule type" value="Genomic_DNA"/>
</dbReference>
<dbReference type="Pfam" id="PF04073">
    <property type="entry name" value="tRNA_edit"/>
    <property type="match status" value="1"/>
</dbReference>
<sequence>MSPSARKVQSILRERGFGHLEVLELPRSTRTAQEAAQAVGVEVGQIVKSLVFQGERGAYLLLVSGKNRVDLGKVGRLLGQKVAPARAEAVRSLTGFAVGGVPPVVGLPALMDRDLLAYPQVWAAGGTPNALFALTPGELLALTGAQVVDLKEEECSGDGTPT</sequence>
<comment type="caution">
    <text evidence="2">The sequence shown here is derived from an EMBL/GenBank/DDBJ whole genome shotgun (WGS) entry which is preliminary data.</text>
</comment>
<dbReference type="InterPro" id="IPR007214">
    <property type="entry name" value="YbaK/aa-tRNA-synth-assoc-dom"/>
</dbReference>
<dbReference type="PATRIC" id="fig|276.5.peg.536"/>
<evidence type="ECO:0000313" key="2">
    <source>
        <dbReference type="EMBL" id="KGQ22638.1"/>
    </source>
</evidence>
<dbReference type="AlphaFoldDB" id="A0A0A2WS67"/>
<dbReference type="PANTHER" id="PTHR30411:SF1">
    <property type="entry name" value="CYTOPLASMIC PROTEIN"/>
    <property type="match status" value="1"/>
</dbReference>
<proteinExistence type="predicted"/>
<protein>
    <submittedName>
        <fullName evidence="2">Prolyl-tRNA synthetase</fullName>
    </submittedName>
</protein>
<feature type="domain" description="YbaK/aminoacyl-tRNA synthetase-associated" evidence="1">
    <location>
        <begin position="28"/>
        <end position="140"/>
    </location>
</feature>
<dbReference type="OrthoDB" id="9798760at2"/>
<dbReference type="Proteomes" id="UP000030364">
    <property type="component" value="Unassembled WGS sequence"/>
</dbReference>
<dbReference type="RefSeq" id="WP_038061860.1">
    <property type="nucleotide sequence ID" value="NZ_JPSL02000038.1"/>
</dbReference>
<dbReference type="GO" id="GO:0004812">
    <property type="term" value="F:aminoacyl-tRNA ligase activity"/>
    <property type="evidence" value="ECO:0007669"/>
    <property type="project" value="UniProtKB-KW"/>
</dbReference>